<feature type="domain" description="Reverse transcriptase zinc-binding" evidence="1">
    <location>
        <begin position="28"/>
        <end position="118"/>
    </location>
</feature>
<feature type="non-terminal residue" evidence="2">
    <location>
        <position position="1"/>
    </location>
</feature>
<dbReference type="InterPro" id="IPR026960">
    <property type="entry name" value="RVT-Znf"/>
</dbReference>
<dbReference type="EMBL" id="LXQA010077742">
    <property type="protein sequence ID" value="MCI10819.1"/>
    <property type="molecule type" value="Genomic_DNA"/>
</dbReference>
<evidence type="ECO:0000313" key="3">
    <source>
        <dbReference type="Proteomes" id="UP000265520"/>
    </source>
</evidence>
<organism evidence="2 3">
    <name type="scientific">Trifolium medium</name>
    <dbReference type="NCBI Taxonomy" id="97028"/>
    <lineage>
        <taxon>Eukaryota</taxon>
        <taxon>Viridiplantae</taxon>
        <taxon>Streptophyta</taxon>
        <taxon>Embryophyta</taxon>
        <taxon>Tracheophyta</taxon>
        <taxon>Spermatophyta</taxon>
        <taxon>Magnoliopsida</taxon>
        <taxon>eudicotyledons</taxon>
        <taxon>Gunneridae</taxon>
        <taxon>Pentapetalae</taxon>
        <taxon>rosids</taxon>
        <taxon>fabids</taxon>
        <taxon>Fabales</taxon>
        <taxon>Fabaceae</taxon>
        <taxon>Papilionoideae</taxon>
        <taxon>50 kb inversion clade</taxon>
        <taxon>NPAAA clade</taxon>
        <taxon>Hologalegina</taxon>
        <taxon>IRL clade</taxon>
        <taxon>Trifolieae</taxon>
        <taxon>Trifolium</taxon>
    </lineage>
</organism>
<reference evidence="2 3" key="1">
    <citation type="journal article" date="2018" name="Front. Plant Sci.">
        <title>Red Clover (Trifolium pratense) and Zigzag Clover (T. medium) - A Picture of Genomic Similarities and Differences.</title>
        <authorList>
            <person name="Dluhosova J."/>
            <person name="Istvanek J."/>
            <person name="Nedelnik J."/>
            <person name="Repkova J."/>
        </authorList>
    </citation>
    <scope>NUCLEOTIDE SEQUENCE [LARGE SCALE GENOMIC DNA]</scope>
    <source>
        <strain evidence="3">cv. 10/8</strain>
        <tissue evidence="2">Leaf</tissue>
    </source>
</reference>
<evidence type="ECO:0000259" key="1">
    <source>
        <dbReference type="Pfam" id="PF13966"/>
    </source>
</evidence>
<accession>A0A392PH49</accession>
<dbReference type="Proteomes" id="UP000265520">
    <property type="component" value="Unassembled WGS sequence"/>
</dbReference>
<evidence type="ECO:0000313" key="2">
    <source>
        <dbReference type="EMBL" id="MCI10819.1"/>
    </source>
</evidence>
<comment type="caution">
    <text evidence="2">The sequence shown here is derived from an EMBL/GenBank/DDBJ whole genome shotgun (WGS) entry which is preliminary data.</text>
</comment>
<sequence>AERIIATPLIGSVSVDQMVWEEERNGCYSVRSRYKLAMKCIIRDDKYHVEGNWKEIWKAHAPHKARHLLWRLCRGCHPTRCRLLERNVNCDVHCPLCEEEVEDDVHTFFTCASARSSWQAAGLSSVLESAACQQGSAADRVFVLCRTEDYVTIGRLATLFWSIWHNRNDKIWNDHVRTPNQVGRPAFDHWNE</sequence>
<name>A0A392PH49_9FABA</name>
<keyword evidence="3" id="KW-1185">Reference proteome</keyword>
<dbReference type="AlphaFoldDB" id="A0A392PH49"/>
<proteinExistence type="predicted"/>
<dbReference type="Pfam" id="PF13966">
    <property type="entry name" value="zf-RVT"/>
    <property type="match status" value="1"/>
</dbReference>
<protein>
    <submittedName>
        <fullName evidence="2">Pentatricopeptide repeat-containing protein</fullName>
    </submittedName>
</protein>